<feature type="transmembrane region" description="Helical" evidence="1">
    <location>
        <begin position="36"/>
        <end position="53"/>
    </location>
</feature>
<accession>A0ABX6T0A1</accession>
<evidence type="ECO:0000313" key="3">
    <source>
        <dbReference type="Proteomes" id="UP000516134"/>
    </source>
</evidence>
<evidence type="ECO:0000256" key="1">
    <source>
        <dbReference type="SAM" id="Phobius"/>
    </source>
</evidence>
<feature type="transmembrane region" description="Helical" evidence="1">
    <location>
        <begin position="59"/>
        <end position="76"/>
    </location>
</feature>
<feature type="transmembrane region" description="Helical" evidence="1">
    <location>
        <begin position="6"/>
        <end position="24"/>
    </location>
</feature>
<keyword evidence="1" id="KW-1133">Transmembrane helix</keyword>
<dbReference type="InterPro" id="IPR054655">
    <property type="entry name" value="XrtV-like"/>
</dbReference>
<sequence length="85" mass="9589">METPYDWITVGIFAGLVVLFMQRSTSDQVQDENDSIWLYLGAGLGCAVANYIGNKGMHFIAIPLILATLGFIFYYLKPLKSWPKR</sequence>
<dbReference type="RefSeq" id="WP_187714545.1">
    <property type="nucleotide sequence ID" value="NZ_BAABJC010000001.1"/>
</dbReference>
<organism evidence="2 3">
    <name type="scientific">Sphingomonas daechungensis</name>
    <dbReference type="NCBI Taxonomy" id="1176646"/>
    <lineage>
        <taxon>Bacteria</taxon>
        <taxon>Pseudomonadati</taxon>
        <taxon>Pseudomonadota</taxon>
        <taxon>Alphaproteobacteria</taxon>
        <taxon>Sphingomonadales</taxon>
        <taxon>Sphingomonadaceae</taxon>
        <taxon>Sphingomonas</taxon>
    </lineage>
</organism>
<reference evidence="2 3" key="1">
    <citation type="submission" date="2020-08" db="EMBL/GenBank/DDBJ databases">
        <title>Genome sequence of Sphingomonas daechungensis KACC 18115T.</title>
        <authorList>
            <person name="Hyun D.-W."/>
            <person name="Bae J.-W."/>
        </authorList>
    </citation>
    <scope>NUCLEOTIDE SEQUENCE [LARGE SCALE GENOMIC DNA]</scope>
    <source>
        <strain evidence="2 3">KACC 18115</strain>
    </source>
</reference>
<protein>
    <submittedName>
        <fullName evidence="2">Uncharacterized protein</fullName>
    </submittedName>
</protein>
<dbReference type="EMBL" id="CP060780">
    <property type="protein sequence ID" value="QNP43115.1"/>
    <property type="molecule type" value="Genomic_DNA"/>
</dbReference>
<keyword evidence="1" id="KW-0472">Membrane</keyword>
<keyword evidence="3" id="KW-1185">Reference proteome</keyword>
<evidence type="ECO:0000313" key="2">
    <source>
        <dbReference type="EMBL" id="QNP43115.1"/>
    </source>
</evidence>
<dbReference type="Proteomes" id="UP000516134">
    <property type="component" value="Chromosome"/>
</dbReference>
<dbReference type="NCBIfam" id="NF045607">
    <property type="entry name" value="exo_Victor_syst"/>
    <property type="match status" value="1"/>
</dbReference>
<keyword evidence="1" id="KW-0812">Transmembrane</keyword>
<name>A0ABX6T0A1_9SPHN</name>
<proteinExistence type="predicted"/>
<gene>
    <name evidence="2" type="ORF">H9L15_14355</name>
</gene>